<accession>A0A8H5HU43</accession>
<keyword evidence="1" id="KW-0472">Membrane</keyword>
<reference evidence="2 3" key="1">
    <citation type="journal article" date="2020" name="ISME J.">
        <title>Uncovering the hidden diversity of litter-decomposition mechanisms in mushroom-forming fungi.</title>
        <authorList>
            <person name="Floudas D."/>
            <person name="Bentzer J."/>
            <person name="Ahren D."/>
            <person name="Johansson T."/>
            <person name="Persson P."/>
            <person name="Tunlid A."/>
        </authorList>
    </citation>
    <scope>NUCLEOTIDE SEQUENCE [LARGE SCALE GENOMIC DNA]</scope>
    <source>
        <strain evidence="2 3">CBS 406.79</strain>
    </source>
</reference>
<dbReference type="EMBL" id="JAACJN010000022">
    <property type="protein sequence ID" value="KAF5389470.1"/>
    <property type="molecule type" value="Genomic_DNA"/>
</dbReference>
<organism evidence="2 3">
    <name type="scientific">Collybiopsis confluens</name>
    <dbReference type="NCBI Taxonomy" id="2823264"/>
    <lineage>
        <taxon>Eukaryota</taxon>
        <taxon>Fungi</taxon>
        <taxon>Dikarya</taxon>
        <taxon>Basidiomycota</taxon>
        <taxon>Agaricomycotina</taxon>
        <taxon>Agaricomycetes</taxon>
        <taxon>Agaricomycetidae</taxon>
        <taxon>Agaricales</taxon>
        <taxon>Marasmiineae</taxon>
        <taxon>Omphalotaceae</taxon>
        <taxon>Collybiopsis</taxon>
    </lineage>
</organism>
<keyword evidence="3" id="KW-1185">Reference proteome</keyword>
<gene>
    <name evidence="2" type="ORF">D9757_004291</name>
</gene>
<dbReference type="Proteomes" id="UP000518752">
    <property type="component" value="Unassembled WGS sequence"/>
</dbReference>
<feature type="transmembrane region" description="Helical" evidence="1">
    <location>
        <begin position="105"/>
        <end position="123"/>
    </location>
</feature>
<evidence type="ECO:0000256" key="1">
    <source>
        <dbReference type="SAM" id="Phobius"/>
    </source>
</evidence>
<keyword evidence="1" id="KW-0812">Transmembrane</keyword>
<proteinExistence type="predicted"/>
<evidence type="ECO:0000313" key="2">
    <source>
        <dbReference type="EMBL" id="KAF5389470.1"/>
    </source>
</evidence>
<comment type="caution">
    <text evidence="2">The sequence shown here is derived from an EMBL/GenBank/DDBJ whole genome shotgun (WGS) entry which is preliminary data.</text>
</comment>
<keyword evidence="1" id="KW-1133">Transmembrane helix</keyword>
<protein>
    <submittedName>
        <fullName evidence="2">Uncharacterized protein</fullName>
    </submittedName>
</protein>
<name>A0A8H5HU43_9AGAR</name>
<dbReference type="AlphaFoldDB" id="A0A8H5HU43"/>
<sequence>MLGATGTYSGIYWRDFVEDEDWRLRATEMTGLLFVEPSFAEFDSEDSKRLLVPAHSSLVKTTLGKNSWKYENLPADEFEKISPRLAETIATDPAQAKEGLIDDHFYWSVVITVILGLSLWLLVKTT</sequence>
<evidence type="ECO:0000313" key="3">
    <source>
        <dbReference type="Proteomes" id="UP000518752"/>
    </source>
</evidence>